<evidence type="ECO:0000259" key="8">
    <source>
        <dbReference type="Pfam" id="PF06414"/>
    </source>
</evidence>
<evidence type="ECO:0000256" key="3">
    <source>
        <dbReference type="ARBA" id="ARBA00022741"/>
    </source>
</evidence>
<evidence type="ECO:0000313" key="9">
    <source>
        <dbReference type="EMBL" id="MBP2351020.1"/>
    </source>
</evidence>
<reference evidence="9 10" key="1">
    <citation type="submission" date="2021-03" db="EMBL/GenBank/DDBJ databases">
        <title>Sequencing the genomes of 1000 actinobacteria strains.</title>
        <authorList>
            <person name="Klenk H.-P."/>
        </authorList>
    </citation>
    <scope>NUCLEOTIDE SEQUENCE [LARGE SCALE GENOMIC DNA]</scope>
    <source>
        <strain evidence="9 10">DSM 18824</strain>
    </source>
</reference>
<keyword evidence="10" id="KW-1185">Reference proteome</keyword>
<evidence type="ECO:0000256" key="5">
    <source>
        <dbReference type="ARBA" id="ARBA00032897"/>
    </source>
</evidence>
<feature type="domain" description="Zeta toxin" evidence="8">
    <location>
        <begin position="31"/>
        <end position="112"/>
    </location>
</feature>
<organism evidence="9 10">
    <name type="scientific">Kribbella aluminosa</name>
    <dbReference type="NCBI Taxonomy" id="416017"/>
    <lineage>
        <taxon>Bacteria</taxon>
        <taxon>Bacillati</taxon>
        <taxon>Actinomycetota</taxon>
        <taxon>Actinomycetes</taxon>
        <taxon>Propionibacteriales</taxon>
        <taxon>Kribbellaceae</taxon>
        <taxon>Kribbella</taxon>
    </lineage>
</organism>
<feature type="compositionally biased region" description="Basic and acidic residues" evidence="7">
    <location>
        <begin position="168"/>
        <end position="178"/>
    </location>
</feature>
<comment type="caution">
    <text evidence="9">The sequence shown here is derived from an EMBL/GenBank/DDBJ whole genome shotgun (WGS) entry which is preliminary data.</text>
</comment>
<name>A0ABS4UHA0_9ACTN</name>
<sequence length="284" mass="30069">MTADPTLTPAEADAVIARRLAQITPLWLPERAAGYRIAVVYIATNEANSLLGMADRYQRAKDTVGYGRWLEPELHNRAYAGMPDAAHALELQGRVDDIYVVDRDGNVLYENHRADDGVMPPPYQARETILAERNRPPTPAEQQRFLATAVPLLDRGRRAGASGPGAGPDRDAGAERAAGRSAHRPGVRASPRPSTDGSAADHRLRHRGAVDDLHAAGAGERARTGRRAFRPVPGPRTPNPLKPGPPAISLGRPAGPTSLGRPAGPTSLGRPAGSIGAVYGSISA</sequence>
<accession>A0ABS4UHA0</accession>
<dbReference type="EMBL" id="JAGINT010000001">
    <property type="protein sequence ID" value="MBP2351020.1"/>
    <property type="molecule type" value="Genomic_DNA"/>
</dbReference>
<keyword evidence="4" id="KW-0067">ATP-binding</keyword>
<feature type="compositionally biased region" description="Pro residues" evidence="7">
    <location>
        <begin position="232"/>
        <end position="246"/>
    </location>
</feature>
<dbReference type="EC" id="2.7.1.176" evidence="2"/>
<evidence type="ECO:0000256" key="1">
    <source>
        <dbReference type="ARBA" id="ARBA00009104"/>
    </source>
</evidence>
<comment type="similarity">
    <text evidence="1">Belongs to the zeta toxin family.</text>
</comment>
<gene>
    <name evidence="9" type="ORF">JOF29_002103</name>
</gene>
<evidence type="ECO:0000256" key="7">
    <source>
        <dbReference type="SAM" id="MobiDB-lite"/>
    </source>
</evidence>
<dbReference type="InterPro" id="IPR010488">
    <property type="entry name" value="Zeta_toxin_domain"/>
</dbReference>
<dbReference type="Pfam" id="PF06414">
    <property type="entry name" value="Zeta_toxin"/>
    <property type="match status" value="1"/>
</dbReference>
<evidence type="ECO:0000256" key="6">
    <source>
        <dbReference type="ARBA" id="ARBA00048178"/>
    </source>
</evidence>
<proteinExistence type="inferred from homology"/>
<dbReference type="Gene3D" id="3.40.50.300">
    <property type="entry name" value="P-loop containing nucleotide triphosphate hydrolases"/>
    <property type="match status" value="1"/>
</dbReference>
<evidence type="ECO:0000313" key="10">
    <source>
        <dbReference type="Proteomes" id="UP000755585"/>
    </source>
</evidence>
<evidence type="ECO:0000256" key="4">
    <source>
        <dbReference type="ARBA" id="ARBA00022840"/>
    </source>
</evidence>
<feature type="region of interest" description="Disordered" evidence="7">
    <location>
        <begin position="150"/>
        <end position="284"/>
    </location>
</feature>
<protein>
    <recommendedName>
        <fullName evidence="5">UDP-N-acetylglucosamine kinase</fullName>
        <ecNumber evidence="2">2.7.1.176</ecNumber>
    </recommendedName>
    <alternativeName>
        <fullName evidence="5">UDP-N-acetylglucosamine kinase</fullName>
    </alternativeName>
</protein>
<dbReference type="Proteomes" id="UP000755585">
    <property type="component" value="Unassembled WGS sequence"/>
</dbReference>
<dbReference type="InterPro" id="IPR027417">
    <property type="entry name" value="P-loop_NTPase"/>
</dbReference>
<comment type="catalytic activity">
    <reaction evidence="6">
        <text>UDP-N-acetyl-alpha-D-glucosamine + ATP = UDP-N-acetyl-alpha-D-glucosamine 3'-phosphate + ADP + H(+)</text>
        <dbReference type="Rhea" id="RHEA:32671"/>
        <dbReference type="ChEBI" id="CHEBI:15378"/>
        <dbReference type="ChEBI" id="CHEBI:30616"/>
        <dbReference type="ChEBI" id="CHEBI:57705"/>
        <dbReference type="ChEBI" id="CHEBI:64353"/>
        <dbReference type="ChEBI" id="CHEBI:456216"/>
        <dbReference type="EC" id="2.7.1.176"/>
    </reaction>
</comment>
<dbReference type="RefSeq" id="WP_209693987.1">
    <property type="nucleotide sequence ID" value="NZ_BAAAVU010000026.1"/>
</dbReference>
<keyword evidence="3" id="KW-0547">Nucleotide-binding</keyword>
<evidence type="ECO:0000256" key="2">
    <source>
        <dbReference type="ARBA" id="ARBA00011963"/>
    </source>
</evidence>